<gene>
    <name evidence="2" type="ORF">Dsin_010072</name>
</gene>
<dbReference type="Proteomes" id="UP001281410">
    <property type="component" value="Unassembled WGS sequence"/>
</dbReference>
<keyword evidence="1" id="KW-1133">Transmembrane helix</keyword>
<organism evidence="2 3">
    <name type="scientific">Dipteronia sinensis</name>
    <dbReference type="NCBI Taxonomy" id="43782"/>
    <lineage>
        <taxon>Eukaryota</taxon>
        <taxon>Viridiplantae</taxon>
        <taxon>Streptophyta</taxon>
        <taxon>Embryophyta</taxon>
        <taxon>Tracheophyta</taxon>
        <taxon>Spermatophyta</taxon>
        <taxon>Magnoliopsida</taxon>
        <taxon>eudicotyledons</taxon>
        <taxon>Gunneridae</taxon>
        <taxon>Pentapetalae</taxon>
        <taxon>rosids</taxon>
        <taxon>malvids</taxon>
        <taxon>Sapindales</taxon>
        <taxon>Sapindaceae</taxon>
        <taxon>Hippocastanoideae</taxon>
        <taxon>Acereae</taxon>
        <taxon>Dipteronia</taxon>
    </lineage>
</organism>
<evidence type="ECO:0000313" key="2">
    <source>
        <dbReference type="EMBL" id="KAK3223047.1"/>
    </source>
</evidence>
<keyword evidence="1" id="KW-0472">Membrane</keyword>
<proteinExistence type="predicted"/>
<dbReference type="PANTHER" id="PTHR36028:SF2">
    <property type="entry name" value="ATP SYNTHASE SUBUNIT E, MITOCHONDRIAL"/>
    <property type="match status" value="1"/>
</dbReference>
<comment type="caution">
    <text evidence="2">The sequence shown here is derived from an EMBL/GenBank/DDBJ whole genome shotgun (WGS) entry which is preliminary data.</text>
</comment>
<keyword evidence="3" id="KW-1185">Reference proteome</keyword>
<keyword evidence="1" id="KW-0812">Transmembrane</keyword>
<protein>
    <submittedName>
        <fullName evidence="2">Uncharacterized protein</fullName>
    </submittedName>
</protein>
<accession>A0AAE0AT09</accession>
<dbReference type="EMBL" id="JANJYJ010000003">
    <property type="protein sequence ID" value="KAK3223047.1"/>
    <property type="molecule type" value="Genomic_DNA"/>
</dbReference>
<feature type="transmembrane region" description="Helical" evidence="1">
    <location>
        <begin position="6"/>
        <end position="28"/>
    </location>
</feature>
<evidence type="ECO:0000256" key="1">
    <source>
        <dbReference type="SAM" id="Phobius"/>
    </source>
</evidence>
<reference evidence="2" key="1">
    <citation type="journal article" date="2023" name="Plant J.">
        <title>Genome sequences and population genomics provide insights into the demographic history, inbreeding, and mutation load of two 'living fossil' tree species of Dipteronia.</title>
        <authorList>
            <person name="Feng Y."/>
            <person name="Comes H.P."/>
            <person name="Chen J."/>
            <person name="Zhu S."/>
            <person name="Lu R."/>
            <person name="Zhang X."/>
            <person name="Li P."/>
            <person name="Qiu J."/>
            <person name="Olsen K.M."/>
            <person name="Qiu Y."/>
        </authorList>
    </citation>
    <scope>NUCLEOTIDE SEQUENCE</scope>
    <source>
        <strain evidence="2">NBL</strain>
    </source>
</reference>
<dbReference type="AlphaFoldDB" id="A0AAE0AT09"/>
<evidence type="ECO:0000313" key="3">
    <source>
        <dbReference type="Proteomes" id="UP001281410"/>
    </source>
</evidence>
<dbReference type="PANTHER" id="PTHR36028">
    <property type="entry name" value="OSJNBB0050O03.8 PROTEIN"/>
    <property type="match status" value="1"/>
</dbReference>
<name>A0AAE0AT09_9ROSI</name>
<sequence>MALPPGLYSGTGTLALVASASGISFGLVDSNIKLKIHRMKVKSHKKAEAKAYHQSFCWLVQKMVGNASSFNFGLVLWFMSPLPSGRQQPAIVAPHCQLCCRAARLNRGGDPKPIPKTAYTAARRCPHFIVVGLSSSYGCRTAVLTHRRVGCRAPRLHRRGDFGSHLPKKISSTILPKFRFWV</sequence>